<dbReference type="Pfam" id="PF12833">
    <property type="entry name" value="HTH_18"/>
    <property type="match status" value="1"/>
</dbReference>
<dbReference type="InterPro" id="IPR018060">
    <property type="entry name" value="HTH_AraC"/>
</dbReference>
<dbReference type="GO" id="GO:0005829">
    <property type="term" value="C:cytosol"/>
    <property type="evidence" value="ECO:0007669"/>
    <property type="project" value="TreeGrafter"/>
</dbReference>
<dbReference type="Proteomes" id="UP000049495">
    <property type="component" value="Unassembled WGS sequence"/>
</dbReference>
<dbReference type="InterPro" id="IPR009057">
    <property type="entry name" value="Homeodomain-like_sf"/>
</dbReference>
<name>A0A822MWG3_9VIBR</name>
<keyword evidence="1" id="KW-0805">Transcription regulation</keyword>
<protein>
    <submittedName>
        <fullName evidence="4">Uncharacterized protein</fullName>
    </submittedName>
</protein>
<dbReference type="GO" id="GO:0000976">
    <property type="term" value="F:transcription cis-regulatory region binding"/>
    <property type="evidence" value="ECO:0007669"/>
    <property type="project" value="TreeGrafter"/>
</dbReference>
<comment type="caution">
    <text evidence="4">The sequence shown here is derived from an EMBL/GenBank/DDBJ whole genome shotgun (WGS) entry which is preliminary data.</text>
</comment>
<sequence>MKSHTSEAIVISPLFAKPIINHARKIGLGLERHFQEKGFEDYLQLVFAPHCKTVPAFPVRSIMGLAEENNIAEFGFHTAIESGKPLLAEALDDLFCGSRSLYEFITRFCHFANQHLSLFNYFDLESDSDGLFIRRNHHYQTTLANDAMDTYVLTLFIELIGHYLQKNWRPKLIWLASKSKPEPEFAKYLGDQHVFSGRAVSKIFVQNDTLSQVSPLFRSKTNDAKHPSQTMRSQTVGSSAIHFQAISDNQPDNTREVIELALTPYALDKLPTLETLSNLLGIHPKQIQLKLAKEHTHYRDLILAIKAKRAEELMLHTDFDMNRIAIEVGYQNSTHFARAMKKLWGMTPLKYSKQLTL</sequence>
<dbReference type="PANTHER" id="PTHR47894">
    <property type="entry name" value="HTH-TYPE TRANSCRIPTIONAL REGULATOR GADX"/>
    <property type="match status" value="1"/>
</dbReference>
<reference evidence="5" key="1">
    <citation type="submission" date="2014-06" db="EMBL/GenBank/DDBJ databases">
        <authorList>
            <person name="Le Roux Frederique"/>
        </authorList>
    </citation>
    <scope>NUCLEOTIDE SEQUENCE [LARGE SCALE GENOMIC DNA]</scope>
    <source>
        <strain evidence="5">J5-5</strain>
    </source>
</reference>
<dbReference type="SUPFAM" id="SSF46689">
    <property type="entry name" value="Homeodomain-like"/>
    <property type="match status" value="1"/>
</dbReference>
<keyword evidence="2" id="KW-0238">DNA-binding</keyword>
<evidence type="ECO:0000256" key="1">
    <source>
        <dbReference type="ARBA" id="ARBA00023015"/>
    </source>
</evidence>
<keyword evidence="3" id="KW-0804">Transcription</keyword>
<accession>A0A822MWG3</accession>
<dbReference type="PANTHER" id="PTHR47894:SF4">
    <property type="entry name" value="HTH-TYPE TRANSCRIPTIONAL REGULATOR GADX"/>
    <property type="match status" value="1"/>
</dbReference>
<evidence type="ECO:0000256" key="2">
    <source>
        <dbReference type="ARBA" id="ARBA00023125"/>
    </source>
</evidence>
<dbReference type="EMBL" id="CCJV01000050">
    <property type="protein sequence ID" value="CDT06528.1"/>
    <property type="molecule type" value="Genomic_DNA"/>
</dbReference>
<organism evidence="4 5">
    <name type="scientific">Vibrio crassostreae</name>
    <dbReference type="NCBI Taxonomy" id="246167"/>
    <lineage>
        <taxon>Bacteria</taxon>
        <taxon>Pseudomonadati</taxon>
        <taxon>Pseudomonadota</taxon>
        <taxon>Gammaproteobacteria</taxon>
        <taxon>Vibrionales</taxon>
        <taxon>Vibrionaceae</taxon>
        <taxon>Vibrio</taxon>
    </lineage>
</organism>
<dbReference type="RefSeq" id="WP_055318752.1">
    <property type="nucleotide sequence ID" value="NZ_CAWQCV010000113.1"/>
</dbReference>
<dbReference type="Gene3D" id="1.10.10.60">
    <property type="entry name" value="Homeodomain-like"/>
    <property type="match status" value="1"/>
</dbReference>
<proteinExistence type="predicted"/>
<evidence type="ECO:0000313" key="5">
    <source>
        <dbReference type="Proteomes" id="UP000049495"/>
    </source>
</evidence>
<evidence type="ECO:0000256" key="3">
    <source>
        <dbReference type="ARBA" id="ARBA00023163"/>
    </source>
</evidence>
<dbReference type="AlphaFoldDB" id="A0A822MWG3"/>
<dbReference type="PROSITE" id="PS01124">
    <property type="entry name" value="HTH_ARAC_FAMILY_2"/>
    <property type="match status" value="1"/>
</dbReference>
<gene>
    <name evidence="4" type="ORF">VCR5J5_1430013</name>
</gene>
<evidence type="ECO:0000313" key="4">
    <source>
        <dbReference type="EMBL" id="CDT06528.1"/>
    </source>
</evidence>
<dbReference type="GO" id="GO:0003700">
    <property type="term" value="F:DNA-binding transcription factor activity"/>
    <property type="evidence" value="ECO:0007669"/>
    <property type="project" value="InterPro"/>
</dbReference>
<dbReference type="SMART" id="SM00342">
    <property type="entry name" value="HTH_ARAC"/>
    <property type="match status" value="1"/>
</dbReference>